<organism evidence="3 4">
    <name type="scientific">Desulfovibrio porci</name>
    <dbReference type="NCBI Taxonomy" id="2605782"/>
    <lineage>
        <taxon>Bacteria</taxon>
        <taxon>Pseudomonadati</taxon>
        <taxon>Thermodesulfobacteriota</taxon>
        <taxon>Desulfovibrionia</taxon>
        <taxon>Desulfovibrionales</taxon>
        <taxon>Desulfovibrionaceae</taxon>
        <taxon>Desulfovibrio</taxon>
    </lineage>
</organism>
<evidence type="ECO:0000313" key="3">
    <source>
        <dbReference type="EMBL" id="MSS28918.1"/>
    </source>
</evidence>
<dbReference type="RefSeq" id="WP_154512803.1">
    <property type="nucleotide sequence ID" value="NZ_VUMH01000016.1"/>
</dbReference>
<accession>A0A6L5XNT9</accession>
<dbReference type="Proteomes" id="UP000477488">
    <property type="component" value="Unassembled WGS sequence"/>
</dbReference>
<dbReference type="AlphaFoldDB" id="A0A6L5XNT9"/>
<evidence type="ECO:0000256" key="1">
    <source>
        <dbReference type="SAM" id="MobiDB-lite"/>
    </source>
</evidence>
<feature type="region of interest" description="Disordered" evidence="1">
    <location>
        <begin position="152"/>
        <end position="172"/>
    </location>
</feature>
<dbReference type="InterPro" id="IPR023346">
    <property type="entry name" value="Lysozyme-like_dom_sf"/>
</dbReference>
<feature type="compositionally biased region" description="Low complexity" evidence="1">
    <location>
        <begin position="10"/>
        <end position="32"/>
    </location>
</feature>
<feature type="region of interest" description="Disordered" evidence="1">
    <location>
        <begin position="1"/>
        <end position="85"/>
    </location>
</feature>
<name>A0A6L5XNT9_9BACT</name>
<sequence length="376" mass="40387">MAHSAWLIRPPAEQQQQNPSPAAPQRRAQSAPTGGISPFAALMAGQERKGADKSAPEAGRPQEATSTLQLRNPVLAGRSPSDLARSQTFTKAQADLRQTQAMEGLMQSLSGGDSPLDLARNMGVARHLRSLTNAVEGRVGNLSMGDFIHTRSTGKRARRAPTPESDGLGRLSARFESGGDGIAAIGYDRNGGTSYGKYQIASRVGSMKNFLEFLDGEAPDVAQRLRKAGPANTGGRRGGMPDAWRAIAKEQPERFEALQEAFIRESHYKPAMEAIVERTGLEADKLSPAMREVIWSTAVQHGPAGAARIFDRADNLSGKPTDPAYERKLISNVYKLRAGQFGSSTEAVQAAVQNRFRQEKNLALNMLDGGGRTALA</sequence>
<feature type="compositionally biased region" description="Basic and acidic residues" evidence="1">
    <location>
        <begin position="46"/>
        <end position="55"/>
    </location>
</feature>
<proteinExistence type="predicted"/>
<protein>
    <recommendedName>
        <fullName evidence="2">Type VI secretion system spike protein VgrG3-like C-terminal domain-containing protein</fullName>
    </recommendedName>
</protein>
<keyword evidence="4" id="KW-1185">Reference proteome</keyword>
<reference evidence="3 4" key="1">
    <citation type="submission" date="2019-09" db="EMBL/GenBank/DDBJ databases">
        <title>In-depth cultivation of the pig gut microbiome towards novel bacterial diversity and tailored functional studies.</title>
        <authorList>
            <person name="Wylensek D."/>
            <person name="Hitch T.C.A."/>
            <person name="Clavel T."/>
        </authorList>
    </citation>
    <scope>NUCLEOTIDE SEQUENCE [LARGE SCALE GENOMIC DNA]</scope>
    <source>
        <strain evidence="3 4">PG-178-WT-4</strain>
    </source>
</reference>
<comment type="caution">
    <text evidence="3">The sequence shown here is derived from an EMBL/GenBank/DDBJ whole genome shotgun (WGS) entry which is preliminary data.</text>
</comment>
<dbReference type="SUPFAM" id="SSF53955">
    <property type="entry name" value="Lysozyme-like"/>
    <property type="match status" value="1"/>
</dbReference>
<gene>
    <name evidence="3" type="ORF">FYJ44_12950</name>
</gene>
<dbReference type="Pfam" id="PF21277">
    <property type="entry name" value="T6SS_VgrG3-like_C"/>
    <property type="match status" value="1"/>
</dbReference>
<feature type="domain" description="Type VI secretion system spike protein VgrG3-like C-terminal" evidence="2">
    <location>
        <begin position="168"/>
        <end position="360"/>
    </location>
</feature>
<dbReference type="InterPro" id="IPR049073">
    <property type="entry name" value="T6SS_VgrG3-like_C"/>
</dbReference>
<dbReference type="EMBL" id="VUMH01000016">
    <property type="protein sequence ID" value="MSS28918.1"/>
    <property type="molecule type" value="Genomic_DNA"/>
</dbReference>
<evidence type="ECO:0000259" key="2">
    <source>
        <dbReference type="Pfam" id="PF21277"/>
    </source>
</evidence>
<evidence type="ECO:0000313" key="4">
    <source>
        <dbReference type="Proteomes" id="UP000477488"/>
    </source>
</evidence>